<comment type="caution">
    <text evidence="2">The sequence shown here is derived from an EMBL/GenBank/DDBJ whole genome shotgun (WGS) entry which is preliminary data.</text>
</comment>
<dbReference type="EMBL" id="AMRG01000003">
    <property type="protein sequence ID" value="EKE85397.1"/>
    <property type="molecule type" value="Genomic_DNA"/>
</dbReference>
<gene>
    <name evidence="2" type="ORF">A10D4_03595</name>
</gene>
<name>K2KF72_9GAMM</name>
<dbReference type="AlphaFoldDB" id="K2KF72"/>
<organism evidence="2 3">
    <name type="scientific">Idiomarina xiamenensis 10-D-4</name>
    <dbReference type="NCBI Taxonomy" id="740709"/>
    <lineage>
        <taxon>Bacteria</taxon>
        <taxon>Pseudomonadati</taxon>
        <taxon>Pseudomonadota</taxon>
        <taxon>Gammaproteobacteria</taxon>
        <taxon>Alteromonadales</taxon>
        <taxon>Idiomarinaceae</taxon>
        <taxon>Idiomarina</taxon>
    </lineage>
</organism>
<dbReference type="Proteomes" id="UP000014115">
    <property type="component" value="Unassembled WGS sequence"/>
</dbReference>
<dbReference type="OrthoDB" id="6238787at2"/>
<evidence type="ECO:0000313" key="3">
    <source>
        <dbReference type="Proteomes" id="UP000014115"/>
    </source>
</evidence>
<evidence type="ECO:0000313" key="2">
    <source>
        <dbReference type="EMBL" id="EKE85397.1"/>
    </source>
</evidence>
<evidence type="ECO:0000256" key="1">
    <source>
        <dbReference type="SAM" id="Phobius"/>
    </source>
</evidence>
<keyword evidence="1" id="KW-1133">Transmembrane helix</keyword>
<dbReference type="STRING" id="740709.A10D4_03595"/>
<dbReference type="eggNOG" id="COG4726">
    <property type="taxonomic scope" value="Bacteria"/>
</dbReference>
<keyword evidence="1" id="KW-0472">Membrane</keyword>
<sequence>MSPNSLATGQQQSRQRGSALVVAIFVIVVIGALVAALARVLGGNSQSVVYEVLGTRTFFAAQSGLQHGLTELFPLNSSVAPSCSAVTAEPALNAANDAFAGCQVSVICRDSNMADSTLTATDDVIFQLQATATCQADEVQTQRRLVTEARVLQP</sequence>
<keyword evidence="3" id="KW-1185">Reference proteome</keyword>
<feature type="transmembrane region" description="Helical" evidence="1">
    <location>
        <begin position="20"/>
        <end position="41"/>
    </location>
</feature>
<dbReference type="RefSeq" id="WP_008487787.1">
    <property type="nucleotide sequence ID" value="NZ_AMRG01000003.1"/>
</dbReference>
<accession>K2KF72</accession>
<reference evidence="2 3" key="1">
    <citation type="journal article" date="2012" name="J. Bacteriol.">
        <title>Genome Sequence of Idiomarina xiamenensis Type Strain 10-D-4.</title>
        <authorList>
            <person name="Lai Q."/>
            <person name="Wang L."/>
            <person name="Wang W."/>
            <person name="Shao Z."/>
        </authorList>
    </citation>
    <scope>NUCLEOTIDE SEQUENCE [LARGE SCALE GENOMIC DNA]</scope>
    <source>
        <strain evidence="2 3">10-D-4</strain>
    </source>
</reference>
<protein>
    <submittedName>
        <fullName evidence="2">Type II secretory pathway component</fullName>
    </submittedName>
</protein>
<keyword evidence="1" id="KW-0812">Transmembrane</keyword>
<proteinExistence type="predicted"/>
<dbReference type="PATRIC" id="fig|740709.3.peg.724"/>